<dbReference type="PROSITE" id="PS50802">
    <property type="entry name" value="OTU"/>
    <property type="match status" value="1"/>
</dbReference>
<accession>A0ABQ6MW55</accession>
<feature type="region of interest" description="Disordered" evidence="4">
    <location>
        <begin position="129"/>
        <end position="257"/>
    </location>
</feature>
<keyword evidence="2 3" id="KW-0378">Hydrolase</keyword>
<keyword evidence="7" id="KW-1185">Reference proteome</keyword>
<name>A0ABQ6MW55_9STRA</name>
<dbReference type="Pfam" id="PF02338">
    <property type="entry name" value="OTU"/>
    <property type="match status" value="1"/>
</dbReference>
<sequence length="464" mass="50243">MQKIVDKEMSVKLLAYPAPQAIHLGGKNGNVVIKSMDKRVHKGWRLLSVDGVRHEKTQLKGEVDKKHRAPGPKEYTCTFFIGDEEPPEVTEDDGGAAEEAARQWAERVRREEREEEQRRVELEALLEAKRKAAAEAEAEEEARRRREAAAAAEEARAAAAEEERAAAAEEARAAAAEKARAAAAEKARAAAAEEARAAAAEEAARRKRKEEERKKEEAAAERKREAEEAALHKAQARAVKAAAKATGLPPRETVKEPQKALLSALTANRPAPVSKGPCDKCDGPHGTAQCPYFKGERDSHPDATSRYGKSNGGDDDGSGISPAERNLRSARVVRQPGDGSCLFHSLSHSLSGQTHSKLRKDIATFMARNPEKEIGGSSIRDWIMWDSAQSVADYARSMETGNKWGGAIEIAVCAFVSKRNVLVYEAQRGGYTCISKFESGAAGGGGGGSIKLLYGGRCHYDAIQ</sequence>
<dbReference type="Gene3D" id="3.90.70.80">
    <property type="match status" value="1"/>
</dbReference>
<dbReference type="EC" id="3.4.19.12" evidence="3"/>
<keyword evidence="3" id="KW-0788">Thiol protease</keyword>
<feature type="compositionally biased region" description="Low complexity" evidence="4">
    <location>
        <begin position="232"/>
        <end position="245"/>
    </location>
</feature>
<comment type="subcellular location">
    <subcellularLocation>
        <location evidence="3">Cytoplasm</location>
    </subcellularLocation>
</comment>
<dbReference type="InterPro" id="IPR038765">
    <property type="entry name" value="Papain-like_cys_pep_sf"/>
</dbReference>
<reference evidence="6 7" key="1">
    <citation type="journal article" date="2023" name="Commun. Biol.">
        <title>Genome analysis of Parmales, the sister group of diatoms, reveals the evolutionary specialization of diatoms from phago-mixotrophs to photoautotrophs.</title>
        <authorList>
            <person name="Ban H."/>
            <person name="Sato S."/>
            <person name="Yoshikawa S."/>
            <person name="Yamada K."/>
            <person name="Nakamura Y."/>
            <person name="Ichinomiya M."/>
            <person name="Sato N."/>
            <person name="Blanc-Mathieu R."/>
            <person name="Endo H."/>
            <person name="Kuwata A."/>
            <person name="Ogata H."/>
        </authorList>
    </citation>
    <scope>NUCLEOTIDE SEQUENCE [LARGE SCALE GENOMIC DNA]</scope>
</reference>
<gene>
    <name evidence="6" type="ORF">TeGR_g556</name>
</gene>
<organism evidence="6 7">
    <name type="scientific">Tetraparma gracilis</name>
    <dbReference type="NCBI Taxonomy" id="2962635"/>
    <lineage>
        <taxon>Eukaryota</taxon>
        <taxon>Sar</taxon>
        <taxon>Stramenopiles</taxon>
        <taxon>Ochrophyta</taxon>
        <taxon>Bolidophyceae</taxon>
        <taxon>Parmales</taxon>
        <taxon>Triparmaceae</taxon>
        <taxon>Tetraparma</taxon>
    </lineage>
</organism>
<dbReference type="SUPFAM" id="SSF54001">
    <property type="entry name" value="Cysteine proteinases"/>
    <property type="match status" value="1"/>
</dbReference>
<feature type="compositionally biased region" description="Basic and acidic residues" evidence="4">
    <location>
        <begin position="141"/>
        <end position="196"/>
    </location>
</feature>
<feature type="compositionally biased region" description="Basic and acidic residues" evidence="4">
    <location>
        <begin position="209"/>
        <end position="231"/>
    </location>
</feature>
<dbReference type="InterPro" id="IPR003323">
    <property type="entry name" value="OTU_dom"/>
</dbReference>
<dbReference type="PANTHER" id="PTHR13312">
    <property type="entry name" value="HIV-INDUCED PROTEIN-7-LIKE PROTEASE"/>
    <property type="match status" value="1"/>
</dbReference>
<protein>
    <recommendedName>
        <fullName evidence="3">Ubiquitin thioesterase OTU</fullName>
        <ecNumber evidence="3">3.4.19.12</ecNumber>
    </recommendedName>
</protein>
<dbReference type="EMBL" id="BRYB01000614">
    <property type="protein sequence ID" value="GMI34020.1"/>
    <property type="molecule type" value="Genomic_DNA"/>
</dbReference>
<feature type="domain" description="OTU" evidence="5">
    <location>
        <begin position="330"/>
        <end position="464"/>
    </location>
</feature>
<dbReference type="Proteomes" id="UP001165060">
    <property type="component" value="Unassembled WGS sequence"/>
</dbReference>
<feature type="region of interest" description="Disordered" evidence="4">
    <location>
        <begin position="292"/>
        <end position="323"/>
    </location>
</feature>
<keyword evidence="3" id="KW-0963">Cytoplasm</keyword>
<evidence type="ECO:0000256" key="2">
    <source>
        <dbReference type="ARBA" id="ARBA00022801"/>
    </source>
</evidence>
<keyword evidence="3" id="KW-0645">Protease</keyword>
<evidence type="ECO:0000259" key="5">
    <source>
        <dbReference type="PROSITE" id="PS50802"/>
    </source>
</evidence>
<evidence type="ECO:0000313" key="7">
    <source>
        <dbReference type="Proteomes" id="UP001165060"/>
    </source>
</evidence>
<comment type="catalytic activity">
    <reaction evidence="1 3">
        <text>Thiol-dependent hydrolysis of ester, thioester, amide, peptide and isopeptide bonds formed by the C-terminal Gly of ubiquitin (a 76-residue protein attached to proteins as an intracellular targeting signal).</text>
        <dbReference type="EC" id="3.4.19.12"/>
    </reaction>
</comment>
<evidence type="ECO:0000256" key="4">
    <source>
        <dbReference type="SAM" id="MobiDB-lite"/>
    </source>
</evidence>
<proteinExistence type="predicted"/>
<evidence type="ECO:0000313" key="6">
    <source>
        <dbReference type="EMBL" id="GMI34020.1"/>
    </source>
</evidence>
<dbReference type="CDD" id="cd22744">
    <property type="entry name" value="OTU"/>
    <property type="match status" value="1"/>
</dbReference>
<keyword evidence="3" id="KW-0833">Ubl conjugation pathway</keyword>
<comment type="caution">
    <text evidence="6">The sequence shown here is derived from an EMBL/GenBank/DDBJ whole genome shotgun (WGS) entry which is preliminary data.</text>
</comment>
<dbReference type="PANTHER" id="PTHR13312:SF0">
    <property type="entry name" value="UBIQUITIN THIOESTERASE OTU1"/>
    <property type="match status" value="1"/>
</dbReference>
<evidence type="ECO:0000256" key="3">
    <source>
        <dbReference type="RuleBase" id="RU367104"/>
    </source>
</evidence>
<comment type="function">
    <text evidence="3">Hydrolase that can remove conjugated ubiquitin from proteins and may therefore play an important regulatory role at the level of protein turnover by preventing degradation.</text>
</comment>
<feature type="compositionally biased region" description="Basic and acidic residues" evidence="4">
    <location>
        <begin position="294"/>
        <end position="303"/>
    </location>
</feature>
<evidence type="ECO:0000256" key="1">
    <source>
        <dbReference type="ARBA" id="ARBA00000707"/>
    </source>
</evidence>